<evidence type="ECO:0000313" key="2">
    <source>
        <dbReference type="Proteomes" id="UP000236621"/>
    </source>
</evidence>
<dbReference type="EMBL" id="NRSZ01000255">
    <property type="protein sequence ID" value="PNY28457.1"/>
    <property type="molecule type" value="Genomic_DNA"/>
</dbReference>
<accession>A0A2K3QLQ3</accession>
<evidence type="ECO:0000313" key="1">
    <source>
        <dbReference type="EMBL" id="PNY28457.1"/>
    </source>
</evidence>
<dbReference type="AlphaFoldDB" id="A0A2K3QLQ3"/>
<gene>
    <name evidence="1" type="ORF">TCAP_01615</name>
</gene>
<keyword evidence="2" id="KW-1185">Reference proteome</keyword>
<sequence>MAGVCLGSYLQDAVSGRRVRPPQAIGSGGAAVIFGQNPPSAPTACPTSIDPDTLCTTPGRAIVDAISAKPGGSRG</sequence>
<protein>
    <submittedName>
        <fullName evidence="1">Uncharacterized protein</fullName>
    </submittedName>
</protein>
<comment type="caution">
    <text evidence="1">The sequence shown here is derived from an EMBL/GenBank/DDBJ whole genome shotgun (WGS) entry which is preliminary data.</text>
</comment>
<dbReference type="Proteomes" id="UP000236621">
    <property type="component" value="Unassembled WGS sequence"/>
</dbReference>
<reference evidence="1 2" key="1">
    <citation type="submission" date="2017-08" db="EMBL/GenBank/DDBJ databases">
        <title>Harnessing the power of phylogenomics to disentangle the directionality and signatures of interkingdom host jumping in the parasitic fungal genus Tolypocladium.</title>
        <authorList>
            <person name="Quandt C.A."/>
            <person name="Patterson W."/>
            <person name="Spatafora J.W."/>
        </authorList>
    </citation>
    <scope>NUCLEOTIDE SEQUENCE [LARGE SCALE GENOMIC DNA]</scope>
    <source>
        <strain evidence="1 2">CBS 113982</strain>
    </source>
</reference>
<name>A0A2K3QLQ3_9HYPO</name>
<organism evidence="1 2">
    <name type="scientific">Tolypocladium capitatum</name>
    <dbReference type="NCBI Taxonomy" id="45235"/>
    <lineage>
        <taxon>Eukaryota</taxon>
        <taxon>Fungi</taxon>
        <taxon>Dikarya</taxon>
        <taxon>Ascomycota</taxon>
        <taxon>Pezizomycotina</taxon>
        <taxon>Sordariomycetes</taxon>
        <taxon>Hypocreomycetidae</taxon>
        <taxon>Hypocreales</taxon>
        <taxon>Ophiocordycipitaceae</taxon>
        <taxon>Tolypocladium</taxon>
    </lineage>
</organism>
<proteinExistence type="predicted"/>